<dbReference type="STRING" id="1798228.SAMN05216574_10256"/>
<organism evidence="1 2">
    <name type="scientific">Blastococcus tunisiensis</name>
    <dbReference type="NCBI Taxonomy" id="1798228"/>
    <lineage>
        <taxon>Bacteria</taxon>
        <taxon>Bacillati</taxon>
        <taxon>Actinomycetota</taxon>
        <taxon>Actinomycetes</taxon>
        <taxon>Geodermatophilales</taxon>
        <taxon>Geodermatophilaceae</taxon>
        <taxon>Blastococcus</taxon>
    </lineage>
</organism>
<dbReference type="AlphaFoldDB" id="A0A1I1XEW3"/>
<accession>A0A1I1XEW3</accession>
<name>A0A1I1XEW3_9ACTN</name>
<evidence type="ECO:0000313" key="2">
    <source>
        <dbReference type="Proteomes" id="UP000198589"/>
    </source>
</evidence>
<keyword evidence="2" id="KW-1185">Reference proteome</keyword>
<proteinExistence type="predicted"/>
<reference evidence="2" key="1">
    <citation type="submission" date="2016-10" db="EMBL/GenBank/DDBJ databases">
        <authorList>
            <person name="Varghese N."/>
            <person name="Submissions S."/>
        </authorList>
    </citation>
    <scope>NUCLEOTIDE SEQUENCE [LARGE SCALE GENOMIC DNA]</scope>
    <source>
        <strain evidence="2">DSM 46838</strain>
    </source>
</reference>
<dbReference type="Proteomes" id="UP000198589">
    <property type="component" value="Unassembled WGS sequence"/>
</dbReference>
<dbReference type="EMBL" id="FOND01000002">
    <property type="protein sequence ID" value="SFE05926.1"/>
    <property type="molecule type" value="Genomic_DNA"/>
</dbReference>
<sequence>MSETGSAPGEVRPEVVDAIVGVLKGDDTADLPAGATAAEKSAAKDAYLSEFLAERGKRDRQSQAWELLLTRSYDEPPTWKQIFDDLSPEVHAELGELYDALPAGAQEEYVRRFGVPSAV</sequence>
<protein>
    <submittedName>
        <fullName evidence="1">Uncharacterized protein</fullName>
    </submittedName>
</protein>
<dbReference type="RefSeq" id="WP_092195264.1">
    <property type="nucleotide sequence ID" value="NZ_FOND01000002.1"/>
</dbReference>
<evidence type="ECO:0000313" key="1">
    <source>
        <dbReference type="EMBL" id="SFE05926.1"/>
    </source>
</evidence>
<gene>
    <name evidence="1" type="ORF">SAMN05216574_10256</name>
</gene>
<dbReference type="OrthoDB" id="5187730at2"/>